<dbReference type="AlphaFoldDB" id="A0AAW0HKX0"/>
<keyword evidence="3" id="KW-1185">Reference proteome</keyword>
<gene>
    <name evidence="2" type="ORF">U0070_015505</name>
</gene>
<accession>A0AAW0HKX0</accession>
<proteinExistence type="predicted"/>
<evidence type="ECO:0000313" key="3">
    <source>
        <dbReference type="Proteomes" id="UP001488838"/>
    </source>
</evidence>
<sequence>MVCMAAAPETLTGPDDLHSEHGFSLRFNQILALSPYKFKQIPDFMDRHSLKTESCRRRLKERDGPGNVKRSADITESCDLQQNAQPLAAPVSSSVKSE</sequence>
<dbReference type="Proteomes" id="UP001488838">
    <property type="component" value="Unassembled WGS sequence"/>
</dbReference>
<dbReference type="EMBL" id="JBBHLL010000488">
    <property type="protein sequence ID" value="KAK7801816.1"/>
    <property type="molecule type" value="Genomic_DNA"/>
</dbReference>
<feature type="compositionally biased region" description="Basic and acidic residues" evidence="1">
    <location>
        <begin position="55"/>
        <end position="64"/>
    </location>
</feature>
<comment type="caution">
    <text evidence="2">The sequence shown here is derived from an EMBL/GenBank/DDBJ whole genome shotgun (WGS) entry which is preliminary data.</text>
</comment>
<evidence type="ECO:0000313" key="2">
    <source>
        <dbReference type="EMBL" id="KAK7801816.1"/>
    </source>
</evidence>
<feature type="region of interest" description="Disordered" evidence="1">
    <location>
        <begin position="55"/>
        <end position="98"/>
    </location>
</feature>
<feature type="compositionally biased region" description="Polar residues" evidence="1">
    <location>
        <begin position="78"/>
        <end position="98"/>
    </location>
</feature>
<evidence type="ECO:0000256" key="1">
    <source>
        <dbReference type="SAM" id="MobiDB-lite"/>
    </source>
</evidence>
<name>A0AAW0HKX0_MYOGA</name>
<organism evidence="2 3">
    <name type="scientific">Myodes glareolus</name>
    <name type="common">Bank vole</name>
    <name type="synonym">Clethrionomys glareolus</name>
    <dbReference type="NCBI Taxonomy" id="447135"/>
    <lineage>
        <taxon>Eukaryota</taxon>
        <taxon>Metazoa</taxon>
        <taxon>Chordata</taxon>
        <taxon>Craniata</taxon>
        <taxon>Vertebrata</taxon>
        <taxon>Euteleostomi</taxon>
        <taxon>Mammalia</taxon>
        <taxon>Eutheria</taxon>
        <taxon>Euarchontoglires</taxon>
        <taxon>Glires</taxon>
        <taxon>Rodentia</taxon>
        <taxon>Myomorpha</taxon>
        <taxon>Muroidea</taxon>
        <taxon>Cricetidae</taxon>
        <taxon>Arvicolinae</taxon>
        <taxon>Myodes</taxon>
    </lineage>
</organism>
<reference evidence="2 3" key="1">
    <citation type="journal article" date="2023" name="bioRxiv">
        <title>Conserved and derived expression patterns and positive selection on dental genes reveal complex evolutionary context of ever-growing rodent molars.</title>
        <authorList>
            <person name="Calamari Z.T."/>
            <person name="Song A."/>
            <person name="Cohen E."/>
            <person name="Akter M."/>
            <person name="Roy R.D."/>
            <person name="Hallikas O."/>
            <person name="Christensen M.M."/>
            <person name="Li P."/>
            <person name="Marangoni P."/>
            <person name="Jernvall J."/>
            <person name="Klein O.D."/>
        </authorList>
    </citation>
    <scope>NUCLEOTIDE SEQUENCE [LARGE SCALE GENOMIC DNA]</scope>
    <source>
        <strain evidence="2">V071</strain>
    </source>
</reference>
<protein>
    <submittedName>
        <fullName evidence="2">Uncharacterized protein</fullName>
    </submittedName>
</protein>